<dbReference type="Proteomes" id="UP000324351">
    <property type="component" value="Unassembled WGS sequence"/>
</dbReference>
<keyword evidence="1" id="KW-0732">Signal</keyword>
<dbReference type="AlphaFoldDB" id="A0A5B1M0C4"/>
<feature type="chain" id="PRO_5022845700" description="DUF4397 domain-containing protein" evidence="1">
    <location>
        <begin position="33"/>
        <end position="233"/>
    </location>
</feature>
<name>A0A5B1M0C4_9ACTN</name>
<feature type="signal peptide" evidence="1">
    <location>
        <begin position="1"/>
        <end position="32"/>
    </location>
</feature>
<sequence>MTSILPLRRGLCAAALALTTAGTLLPASPASAAPAVDGDLGAFAYGRVNVAGCVVDRPPADEQRTFNAATGRRTASVARNFVASDPTTISARGRVENATSGVADAATGAFDKVVFSADQLVRVNNLDPVDCRFGAIADSQSSAGLHVERRGRVVLEWDRGRAGQIEQIFVSRNGNPIVDRIRPRPHGDLTFRVRPGDYTMFVQFQTRANETDIPVGTTLTKRAHFRVVADFRR</sequence>
<evidence type="ECO:0000313" key="2">
    <source>
        <dbReference type="EMBL" id="KAA1425918.1"/>
    </source>
</evidence>
<protein>
    <recommendedName>
        <fullName evidence="4">DUF4397 domain-containing protein</fullName>
    </recommendedName>
</protein>
<dbReference type="EMBL" id="VUJW01000010">
    <property type="protein sequence ID" value="KAA1425918.1"/>
    <property type="molecule type" value="Genomic_DNA"/>
</dbReference>
<dbReference type="InterPro" id="IPR006311">
    <property type="entry name" value="TAT_signal"/>
</dbReference>
<accession>A0A5B1M0C4</accession>
<proteinExistence type="predicted"/>
<dbReference type="RefSeq" id="WP_149751545.1">
    <property type="nucleotide sequence ID" value="NZ_VUJW01000010.1"/>
</dbReference>
<gene>
    <name evidence="2" type="ORF">F0U47_16380</name>
</gene>
<evidence type="ECO:0008006" key="4">
    <source>
        <dbReference type="Google" id="ProtNLM"/>
    </source>
</evidence>
<evidence type="ECO:0000313" key="3">
    <source>
        <dbReference type="Proteomes" id="UP000324351"/>
    </source>
</evidence>
<reference evidence="2 3" key="2">
    <citation type="submission" date="2019-09" db="EMBL/GenBank/DDBJ databases">
        <authorList>
            <person name="Jin C."/>
        </authorList>
    </citation>
    <scope>NUCLEOTIDE SEQUENCE [LARGE SCALE GENOMIC DNA]</scope>
    <source>
        <strain evidence="2 3">BN140041</strain>
    </source>
</reference>
<reference evidence="2 3" key="1">
    <citation type="submission" date="2019-09" db="EMBL/GenBank/DDBJ databases">
        <title>Nocardioides panacisoli sp. nov., isolated from the soil of a ginseng field.</title>
        <authorList>
            <person name="Cho C."/>
        </authorList>
    </citation>
    <scope>NUCLEOTIDE SEQUENCE [LARGE SCALE GENOMIC DNA]</scope>
    <source>
        <strain evidence="2 3">BN140041</strain>
    </source>
</reference>
<comment type="caution">
    <text evidence="2">The sequence shown here is derived from an EMBL/GenBank/DDBJ whole genome shotgun (WGS) entry which is preliminary data.</text>
</comment>
<organism evidence="2 3">
    <name type="scientific">Nocardioides antri</name>
    <dbReference type="NCBI Taxonomy" id="2607659"/>
    <lineage>
        <taxon>Bacteria</taxon>
        <taxon>Bacillati</taxon>
        <taxon>Actinomycetota</taxon>
        <taxon>Actinomycetes</taxon>
        <taxon>Propionibacteriales</taxon>
        <taxon>Nocardioidaceae</taxon>
        <taxon>Nocardioides</taxon>
    </lineage>
</organism>
<evidence type="ECO:0000256" key="1">
    <source>
        <dbReference type="SAM" id="SignalP"/>
    </source>
</evidence>
<dbReference type="PROSITE" id="PS51318">
    <property type="entry name" value="TAT"/>
    <property type="match status" value="1"/>
</dbReference>
<keyword evidence="3" id="KW-1185">Reference proteome</keyword>